<protein>
    <submittedName>
        <fullName evidence="1">Uncharacterized protein</fullName>
    </submittedName>
</protein>
<evidence type="ECO:0000313" key="1">
    <source>
        <dbReference type="EMBL" id="MCA9392190.1"/>
    </source>
</evidence>
<dbReference type="EMBL" id="JAGQKZ010000026">
    <property type="protein sequence ID" value="MCA9392190.1"/>
    <property type="molecule type" value="Genomic_DNA"/>
</dbReference>
<dbReference type="Proteomes" id="UP000751518">
    <property type="component" value="Unassembled WGS sequence"/>
</dbReference>
<dbReference type="AlphaFoldDB" id="A0A955LKI6"/>
<accession>A0A955LKI6</accession>
<evidence type="ECO:0000313" key="2">
    <source>
        <dbReference type="Proteomes" id="UP000751518"/>
    </source>
</evidence>
<sequence length="167" mass="18459">MRILVFTEGTILMHAAGYGLTPEERVKQVQAGSHGIYDYGSYIPIGDSVIKLTNWQSQGVEISYLTSRKTDNEVQSVQKVLTQHGFPKGELYKRTGDETYADVVKRVAPNVLIEDDCESIGGLAETIGSQLKKYGYNDLTIIIVPEFGGISDLPEDVKTLPQYLESV</sequence>
<organism evidence="1 2">
    <name type="scientific">candidate division WWE3 bacterium</name>
    <dbReference type="NCBI Taxonomy" id="2053526"/>
    <lineage>
        <taxon>Bacteria</taxon>
        <taxon>Katanobacteria</taxon>
    </lineage>
</organism>
<reference evidence="1" key="2">
    <citation type="journal article" date="2021" name="Microbiome">
        <title>Successional dynamics and alternative stable states in a saline activated sludge microbial community over 9 years.</title>
        <authorList>
            <person name="Wang Y."/>
            <person name="Ye J."/>
            <person name="Ju F."/>
            <person name="Liu L."/>
            <person name="Boyd J.A."/>
            <person name="Deng Y."/>
            <person name="Parks D.H."/>
            <person name="Jiang X."/>
            <person name="Yin X."/>
            <person name="Woodcroft B.J."/>
            <person name="Tyson G.W."/>
            <person name="Hugenholtz P."/>
            <person name="Polz M.F."/>
            <person name="Zhang T."/>
        </authorList>
    </citation>
    <scope>NUCLEOTIDE SEQUENCE</scope>
    <source>
        <strain evidence="1">HKST-UBA03</strain>
    </source>
</reference>
<reference evidence="1" key="1">
    <citation type="submission" date="2020-04" db="EMBL/GenBank/DDBJ databases">
        <authorList>
            <person name="Zhang T."/>
        </authorList>
    </citation>
    <scope>NUCLEOTIDE SEQUENCE</scope>
    <source>
        <strain evidence="1">HKST-UBA03</strain>
    </source>
</reference>
<comment type="caution">
    <text evidence="1">The sequence shown here is derived from an EMBL/GenBank/DDBJ whole genome shotgun (WGS) entry which is preliminary data.</text>
</comment>
<name>A0A955LKI6_UNCKA</name>
<proteinExistence type="predicted"/>
<gene>
    <name evidence="1" type="ORF">KC614_03235</name>
</gene>